<accession>A0ABR2LDN5</accession>
<evidence type="ECO:0000313" key="3">
    <source>
        <dbReference type="Proteomes" id="UP001412067"/>
    </source>
</evidence>
<proteinExistence type="predicted"/>
<gene>
    <name evidence="2" type="ORF">KSP40_PGU009354</name>
</gene>
<organism evidence="2 3">
    <name type="scientific">Platanthera guangdongensis</name>
    <dbReference type="NCBI Taxonomy" id="2320717"/>
    <lineage>
        <taxon>Eukaryota</taxon>
        <taxon>Viridiplantae</taxon>
        <taxon>Streptophyta</taxon>
        <taxon>Embryophyta</taxon>
        <taxon>Tracheophyta</taxon>
        <taxon>Spermatophyta</taxon>
        <taxon>Magnoliopsida</taxon>
        <taxon>Liliopsida</taxon>
        <taxon>Asparagales</taxon>
        <taxon>Orchidaceae</taxon>
        <taxon>Orchidoideae</taxon>
        <taxon>Orchideae</taxon>
        <taxon>Orchidinae</taxon>
        <taxon>Platanthera</taxon>
    </lineage>
</organism>
<evidence type="ECO:0000313" key="2">
    <source>
        <dbReference type="EMBL" id="KAK8938180.1"/>
    </source>
</evidence>
<dbReference type="Proteomes" id="UP001412067">
    <property type="component" value="Unassembled WGS sequence"/>
</dbReference>
<sequence>MSRSSIKSPTTLLSPPPSSMPRELPLILSQERPNFVNIFEHHGVFVSFAASNYNELTIPTSFVKFIKGQPYNLSII</sequence>
<name>A0ABR2LDN5_9ASPA</name>
<keyword evidence="3" id="KW-1185">Reference proteome</keyword>
<reference evidence="2 3" key="1">
    <citation type="journal article" date="2022" name="Nat. Plants">
        <title>Genomes of leafy and leafless Platanthera orchids illuminate the evolution of mycoheterotrophy.</title>
        <authorList>
            <person name="Li M.H."/>
            <person name="Liu K.W."/>
            <person name="Li Z."/>
            <person name="Lu H.C."/>
            <person name="Ye Q.L."/>
            <person name="Zhang D."/>
            <person name="Wang J.Y."/>
            <person name="Li Y.F."/>
            <person name="Zhong Z.M."/>
            <person name="Liu X."/>
            <person name="Yu X."/>
            <person name="Liu D.K."/>
            <person name="Tu X.D."/>
            <person name="Liu B."/>
            <person name="Hao Y."/>
            <person name="Liao X.Y."/>
            <person name="Jiang Y.T."/>
            <person name="Sun W.H."/>
            <person name="Chen J."/>
            <person name="Chen Y.Q."/>
            <person name="Ai Y."/>
            <person name="Zhai J.W."/>
            <person name="Wu S.S."/>
            <person name="Zhou Z."/>
            <person name="Hsiao Y.Y."/>
            <person name="Wu W.L."/>
            <person name="Chen Y.Y."/>
            <person name="Lin Y.F."/>
            <person name="Hsu J.L."/>
            <person name="Li C.Y."/>
            <person name="Wang Z.W."/>
            <person name="Zhao X."/>
            <person name="Zhong W.Y."/>
            <person name="Ma X.K."/>
            <person name="Ma L."/>
            <person name="Huang J."/>
            <person name="Chen G.Z."/>
            <person name="Huang M.Z."/>
            <person name="Huang L."/>
            <person name="Peng D.H."/>
            <person name="Luo Y.B."/>
            <person name="Zou S.Q."/>
            <person name="Chen S.P."/>
            <person name="Lan S."/>
            <person name="Tsai W.C."/>
            <person name="Van de Peer Y."/>
            <person name="Liu Z.J."/>
        </authorList>
    </citation>
    <scope>NUCLEOTIDE SEQUENCE [LARGE SCALE GENOMIC DNA]</scope>
    <source>
        <strain evidence="2">Lor288</strain>
    </source>
</reference>
<protein>
    <submittedName>
        <fullName evidence="2">Uncharacterized protein</fullName>
    </submittedName>
</protein>
<feature type="compositionally biased region" description="Low complexity" evidence="1">
    <location>
        <begin position="1"/>
        <end position="13"/>
    </location>
</feature>
<dbReference type="EMBL" id="JBBWWR010000021">
    <property type="protein sequence ID" value="KAK8938180.1"/>
    <property type="molecule type" value="Genomic_DNA"/>
</dbReference>
<evidence type="ECO:0000256" key="1">
    <source>
        <dbReference type="SAM" id="MobiDB-lite"/>
    </source>
</evidence>
<comment type="caution">
    <text evidence="2">The sequence shown here is derived from an EMBL/GenBank/DDBJ whole genome shotgun (WGS) entry which is preliminary data.</text>
</comment>
<feature type="region of interest" description="Disordered" evidence="1">
    <location>
        <begin position="1"/>
        <end position="20"/>
    </location>
</feature>